<dbReference type="PANTHER" id="PTHR10890">
    <property type="entry name" value="CYSTEINYL-TRNA SYNTHETASE"/>
    <property type="match status" value="1"/>
</dbReference>
<gene>
    <name evidence="10" type="primary">mshC</name>
    <name evidence="13" type="ORF">GA0111570_108128</name>
</gene>
<dbReference type="Pfam" id="PF01406">
    <property type="entry name" value="tRNA-synt_1e"/>
    <property type="match status" value="1"/>
</dbReference>
<dbReference type="GO" id="GO:0010125">
    <property type="term" value="P:mycothiol biosynthetic process"/>
    <property type="evidence" value="ECO:0007669"/>
    <property type="project" value="UniProtKB-UniRule"/>
</dbReference>
<dbReference type="HAMAP" id="MF_01697">
    <property type="entry name" value="MshC"/>
    <property type="match status" value="1"/>
</dbReference>
<evidence type="ECO:0000256" key="1">
    <source>
        <dbReference type="ARBA" id="ARBA00003679"/>
    </source>
</evidence>
<feature type="binding site" evidence="10">
    <location>
        <begin position="255"/>
        <end position="257"/>
    </location>
    <ligand>
        <name>L-cysteinyl-5'-AMP</name>
        <dbReference type="ChEBI" id="CHEBI:144924"/>
    </ligand>
</feature>
<dbReference type="SUPFAM" id="SSF52374">
    <property type="entry name" value="Nucleotidylyl transferase"/>
    <property type="match status" value="1"/>
</dbReference>
<dbReference type="PANTHER" id="PTHR10890:SF3">
    <property type="entry name" value="CYSTEINE--TRNA LIGASE, CYTOPLASMIC"/>
    <property type="match status" value="1"/>
</dbReference>
<dbReference type="GO" id="GO:0005829">
    <property type="term" value="C:cytosol"/>
    <property type="evidence" value="ECO:0007669"/>
    <property type="project" value="TreeGrafter"/>
</dbReference>
<evidence type="ECO:0000256" key="6">
    <source>
        <dbReference type="ARBA" id="ARBA00022741"/>
    </source>
</evidence>
<feature type="binding site" evidence="10">
    <location>
        <position position="45"/>
    </location>
    <ligand>
        <name>Zn(2+)</name>
        <dbReference type="ChEBI" id="CHEBI:29105"/>
    </ligand>
</feature>
<keyword evidence="14" id="KW-1185">Reference proteome</keyword>
<dbReference type="RefSeq" id="WP_092611772.1">
    <property type="nucleotide sequence ID" value="NZ_FMYF01000008.1"/>
</dbReference>
<dbReference type="Gene3D" id="3.40.50.620">
    <property type="entry name" value="HUPs"/>
    <property type="match status" value="1"/>
</dbReference>
<keyword evidence="5 10" id="KW-0479">Metal-binding</keyword>
<comment type="catalytic activity">
    <reaction evidence="9 10">
        <text>1D-myo-inositol 2-amino-2-deoxy-alpha-D-glucopyranoside + L-cysteine + ATP = 1D-myo-inositol 2-(L-cysteinylamino)-2-deoxy-alpha-D-glucopyranoside + AMP + diphosphate + H(+)</text>
        <dbReference type="Rhea" id="RHEA:26176"/>
        <dbReference type="ChEBI" id="CHEBI:15378"/>
        <dbReference type="ChEBI" id="CHEBI:30616"/>
        <dbReference type="ChEBI" id="CHEBI:33019"/>
        <dbReference type="ChEBI" id="CHEBI:35235"/>
        <dbReference type="ChEBI" id="CHEBI:58886"/>
        <dbReference type="ChEBI" id="CHEBI:58887"/>
        <dbReference type="ChEBI" id="CHEBI:456215"/>
        <dbReference type="EC" id="6.3.1.13"/>
    </reaction>
</comment>
<evidence type="ECO:0000256" key="9">
    <source>
        <dbReference type="ARBA" id="ARBA00048350"/>
    </source>
</evidence>
<feature type="binding site" evidence="10">
    <location>
        <begin position="45"/>
        <end position="48"/>
    </location>
    <ligand>
        <name>L-cysteinyl-5'-AMP</name>
        <dbReference type="ChEBI" id="CHEBI:144924"/>
    </ligand>
</feature>
<evidence type="ECO:0000256" key="8">
    <source>
        <dbReference type="ARBA" id="ARBA00022840"/>
    </source>
</evidence>
<comment type="function">
    <text evidence="1 10">Catalyzes the ATP-dependent condensation of GlcN-Ins and L-cysteine to form L-Cys-GlcN-Ins.</text>
</comment>
<reference evidence="13 14" key="1">
    <citation type="submission" date="2016-06" db="EMBL/GenBank/DDBJ databases">
        <authorList>
            <person name="Olsen C.W."/>
            <person name="Carey S."/>
            <person name="Hinshaw L."/>
            <person name="Karasin A.I."/>
        </authorList>
    </citation>
    <scope>NUCLEOTIDE SEQUENCE [LARGE SCALE GENOMIC DNA]</scope>
    <source>
        <strain evidence="13 14">LZ-22</strain>
    </source>
</reference>
<evidence type="ECO:0000256" key="2">
    <source>
        <dbReference type="ARBA" id="ARBA00007723"/>
    </source>
</evidence>
<feature type="region of interest" description="Disordered" evidence="11">
    <location>
        <begin position="1"/>
        <end position="20"/>
    </location>
</feature>
<evidence type="ECO:0000256" key="10">
    <source>
        <dbReference type="HAMAP-Rule" id="MF_01697"/>
    </source>
</evidence>
<keyword evidence="4 10" id="KW-0436">Ligase</keyword>
<dbReference type="InterPro" id="IPR014729">
    <property type="entry name" value="Rossmann-like_a/b/a_fold"/>
</dbReference>
<dbReference type="InterPro" id="IPR017812">
    <property type="entry name" value="Mycothiol_ligase_MshC"/>
</dbReference>
<dbReference type="GO" id="GO:0008270">
    <property type="term" value="F:zinc ion binding"/>
    <property type="evidence" value="ECO:0007669"/>
    <property type="project" value="UniProtKB-UniRule"/>
</dbReference>
<accession>A0A1G6HCI5</accession>
<evidence type="ECO:0000259" key="12">
    <source>
        <dbReference type="Pfam" id="PF01406"/>
    </source>
</evidence>
<name>A0A1G6HCI5_9ACTN</name>
<keyword evidence="8 10" id="KW-0067">ATP-binding</keyword>
<dbReference type="InterPro" id="IPR032678">
    <property type="entry name" value="tRNA-synt_1_cat_dom"/>
</dbReference>
<sequence>MRAWSSPDLPTVPGDGSAPLVVHDTAAQGPVRVGPDQGEARMYVCGITPYDATHMGHAATYVAFDLLNRTWRDRGLDVNYVQNVTDVDDPLLERATATGVDWTELALSQIDLFRSDMEALRVLPPRDYIGAVEAIPLVIEVAETLQERGLVYSLDPAVPGVEAADLYFRSRRVPGFGEVSHLPEDEAREVFADRGGDPDQPGKEDPFDCLVWRQEREGEPSWESSLGRGRPGWHIECSAIAQHYLGDTFDVQGGGADLAFPHHEMSAAEGRSTSGHRFASAYVHAGMVGLDGEKMSKSKGNLVLVSRLVSAGTDPMAVRLAIMANHYRSDWSWTNEGLAAACDRLDLWRRAFAAGTGAPAEPTVAAMRAALRDDLDAPTALAALDDWCRATLAGTGADATAPALVALAADALLGIVVAR</sequence>
<dbReference type="GO" id="GO:0006423">
    <property type="term" value="P:cysteinyl-tRNA aminoacylation"/>
    <property type="evidence" value="ECO:0007669"/>
    <property type="project" value="TreeGrafter"/>
</dbReference>
<dbReference type="STRING" id="1577474.GA0111570_108128"/>
<proteinExistence type="inferred from homology"/>
<dbReference type="EC" id="6.3.1.13" evidence="10"/>
<feature type="short sequence motif" description="'KMSKS' region" evidence="10">
    <location>
        <begin position="294"/>
        <end position="298"/>
    </location>
</feature>
<feature type="binding site" evidence="10">
    <location>
        <position position="237"/>
    </location>
    <ligand>
        <name>Zn(2+)</name>
        <dbReference type="ChEBI" id="CHEBI:29105"/>
    </ligand>
</feature>
<evidence type="ECO:0000256" key="11">
    <source>
        <dbReference type="SAM" id="MobiDB-lite"/>
    </source>
</evidence>
<feature type="binding site" evidence="10">
    <location>
        <position position="288"/>
    </location>
    <ligand>
        <name>L-cysteinyl-5'-AMP</name>
        <dbReference type="ChEBI" id="CHEBI:144924"/>
    </ligand>
</feature>
<dbReference type="PRINTS" id="PR00983">
    <property type="entry name" value="TRNASYNTHCYS"/>
</dbReference>
<evidence type="ECO:0000256" key="4">
    <source>
        <dbReference type="ARBA" id="ARBA00022598"/>
    </source>
</evidence>
<comment type="similarity">
    <text evidence="2 10">Belongs to the class-I aminoacyl-tRNA synthetase family. MshC subfamily.</text>
</comment>
<feature type="binding site" evidence="10">
    <location>
        <position position="60"/>
    </location>
    <ligand>
        <name>L-cysteinyl-5'-AMP</name>
        <dbReference type="ChEBI" id="CHEBI:144924"/>
    </ligand>
</feature>
<feature type="binding site" evidence="10">
    <location>
        <position position="233"/>
    </location>
    <ligand>
        <name>L-cysteinyl-5'-AMP</name>
        <dbReference type="ChEBI" id="CHEBI:144924"/>
    </ligand>
</feature>
<keyword evidence="7 10" id="KW-0862">Zinc</keyword>
<dbReference type="GO" id="GO:0005524">
    <property type="term" value="F:ATP binding"/>
    <property type="evidence" value="ECO:0007669"/>
    <property type="project" value="UniProtKB-KW"/>
</dbReference>
<comment type="subunit">
    <text evidence="3 10">Monomer.</text>
</comment>
<protein>
    <recommendedName>
        <fullName evidence="10">L-cysteine:1D-myo-inositol 2-amino-2-deoxy-alpha-D-glucopyranoside ligase</fullName>
        <shortName evidence="10">L-Cys:GlcN-Ins ligase</shortName>
        <ecNumber evidence="10">6.3.1.13</ecNumber>
    </recommendedName>
    <alternativeName>
        <fullName evidence="10">Mycothiol ligase</fullName>
        <shortName evidence="10">MSH ligase</shortName>
    </alternativeName>
</protein>
<evidence type="ECO:0000313" key="13">
    <source>
        <dbReference type="EMBL" id="SDB91863.1"/>
    </source>
</evidence>
<feature type="domain" description="tRNA synthetases class I catalytic" evidence="12">
    <location>
        <begin position="37"/>
        <end position="342"/>
    </location>
</feature>
<dbReference type="GO" id="GO:0035446">
    <property type="term" value="F:cysteine-glucosaminylinositol ligase activity"/>
    <property type="evidence" value="ECO:0007669"/>
    <property type="project" value="UniProtKB-UniRule"/>
</dbReference>
<feature type="short sequence motif" description="'HIGH' region" evidence="10">
    <location>
        <begin position="47"/>
        <end position="57"/>
    </location>
</feature>
<comment type="cofactor">
    <cofactor evidence="10">
        <name>Zn(2+)</name>
        <dbReference type="ChEBI" id="CHEBI:29105"/>
    </cofactor>
    <text evidence="10">Binds 1 zinc ion per subunit.</text>
</comment>
<dbReference type="Proteomes" id="UP000199086">
    <property type="component" value="Unassembled WGS sequence"/>
</dbReference>
<dbReference type="NCBIfam" id="TIGR03447">
    <property type="entry name" value="mycothiol_MshC"/>
    <property type="match status" value="1"/>
</dbReference>
<dbReference type="Gene3D" id="1.20.120.640">
    <property type="entry name" value="Anticodon-binding domain of a subclass of class I aminoacyl-tRNA synthetases"/>
    <property type="match status" value="1"/>
</dbReference>
<feature type="short sequence motif" description="'ERGGDP' region" evidence="10">
    <location>
        <begin position="193"/>
        <end position="198"/>
    </location>
</feature>
<dbReference type="EMBL" id="FMYF01000008">
    <property type="protein sequence ID" value="SDB91863.1"/>
    <property type="molecule type" value="Genomic_DNA"/>
</dbReference>
<keyword evidence="6 10" id="KW-0547">Nucleotide-binding</keyword>
<evidence type="ECO:0000256" key="5">
    <source>
        <dbReference type="ARBA" id="ARBA00022723"/>
    </source>
</evidence>
<dbReference type="OrthoDB" id="9815130at2"/>
<evidence type="ECO:0000256" key="7">
    <source>
        <dbReference type="ARBA" id="ARBA00022833"/>
    </source>
</evidence>
<feature type="binding site" evidence="10">
    <location>
        <position position="262"/>
    </location>
    <ligand>
        <name>Zn(2+)</name>
        <dbReference type="ChEBI" id="CHEBI:29105"/>
    </ligand>
</feature>
<dbReference type="AlphaFoldDB" id="A0A1G6HCI5"/>
<feature type="binding site" evidence="10">
    <location>
        <begin position="83"/>
        <end position="85"/>
    </location>
    <ligand>
        <name>L-cysteinyl-5'-AMP</name>
        <dbReference type="ChEBI" id="CHEBI:144924"/>
    </ligand>
</feature>
<dbReference type="GO" id="GO:0004817">
    <property type="term" value="F:cysteine-tRNA ligase activity"/>
    <property type="evidence" value="ECO:0007669"/>
    <property type="project" value="TreeGrafter"/>
</dbReference>
<dbReference type="InterPro" id="IPR024909">
    <property type="entry name" value="Cys-tRNA/MSH_ligase"/>
</dbReference>
<organism evidence="13 14">
    <name type="scientific">Raineyella antarctica</name>
    <dbReference type="NCBI Taxonomy" id="1577474"/>
    <lineage>
        <taxon>Bacteria</taxon>
        <taxon>Bacillati</taxon>
        <taxon>Actinomycetota</taxon>
        <taxon>Actinomycetes</taxon>
        <taxon>Propionibacteriales</taxon>
        <taxon>Propionibacteriaceae</taxon>
        <taxon>Raineyella</taxon>
    </lineage>
</organism>
<evidence type="ECO:0000256" key="3">
    <source>
        <dbReference type="ARBA" id="ARBA00011245"/>
    </source>
</evidence>
<evidence type="ECO:0000313" key="14">
    <source>
        <dbReference type="Proteomes" id="UP000199086"/>
    </source>
</evidence>